<dbReference type="EMBL" id="JBHSXX010000001">
    <property type="protein sequence ID" value="MFC6866008.1"/>
    <property type="molecule type" value="Genomic_DNA"/>
</dbReference>
<evidence type="ECO:0000313" key="1">
    <source>
        <dbReference type="EMBL" id="MFC6866008.1"/>
    </source>
</evidence>
<dbReference type="RefSeq" id="WP_345406799.1">
    <property type="nucleotide sequence ID" value="NZ_BAABLA010000123.1"/>
</dbReference>
<proteinExistence type="predicted"/>
<dbReference type="Gene3D" id="1.10.860.10">
    <property type="entry name" value="DNAb Helicase, Chain A"/>
    <property type="match status" value="1"/>
</dbReference>
<comment type="caution">
    <text evidence="1">The sequence shown here is derived from an EMBL/GenBank/DDBJ whole genome shotgun (WGS) entry which is preliminary data.</text>
</comment>
<organism evidence="1 2">
    <name type="scientific">Haloechinothrix salitolerans</name>
    <dbReference type="NCBI Taxonomy" id="926830"/>
    <lineage>
        <taxon>Bacteria</taxon>
        <taxon>Bacillati</taxon>
        <taxon>Actinomycetota</taxon>
        <taxon>Actinomycetes</taxon>
        <taxon>Pseudonocardiales</taxon>
        <taxon>Pseudonocardiaceae</taxon>
        <taxon>Haloechinothrix</taxon>
    </lineage>
</organism>
<dbReference type="InterPro" id="IPR016136">
    <property type="entry name" value="DNA_helicase_N/primase_C"/>
</dbReference>
<accession>A0ABW2BT53</accession>
<sequence length="171" mass="18456">MRPIATDIERQFVGTLLWLPTHQARTVLAGMRADDLATPMPADVLQIVIELVAAGHDPAPVAVFSHAVITGRAPGETRRGWLGKWLADTYTACQATTPAHAQHLKAVVLEAAWRRAIAEHAARLAQAARDSATDVLAALADDTSRIDALWARYRTALDPTDANARVLKEVA</sequence>
<name>A0ABW2BT53_9PSEU</name>
<keyword evidence="2" id="KW-1185">Reference proteome</keyword>
<protein>
    <recommendedName>
        <fullName evidence="3">DnaB-like helicase N terminal domain-containing protein</fullName>
    </recommendedName>
</protein>
<reference evidence="2" key="1">
    <citation type="journal article" date="2019" name="Int. J. Syst. Evol. Microbiol.">
        <title>The Global Catalogue of Microorganisms (GCM) 10K type strain sequencing project: providing services to taxonomists for standard genome sequencing and annotation.</title>
        <authorList>
            <consortium name="The Broad Institute Genomics Platform"/>
            <consortium name="The Broad Institute Genome Sequencing Center for Infectious Disease"/>
            <person name="Wu L."/>
            <person name="Ma J."/>
        </authorList>
    </citation>
    <scope>NUCLEOTIDE SEQUENCE [LARGE SCALE GENOMIC DNA]</scope>
    <source>
        <strain evidence="2">KCTC 32255</strain>
    </source>
</reference>
<evidence type="ECO:0008006" key="3">
    <source>
        <dbReference type="Google" id="ProtNLM"/>
    </source>
</evidence>
<dbReference type="Proteomes" id="UP001596337">
    <property type="component" value="Unassembled WGS sequence"/>
</dbReference>
<evidence type="ECO:0000313" key="2">
    <source>
        <dbReference type="Proteomes" id="UP001596337"/>
    </source>
</evidence>
<gene>
    <name evidence="1" type="ORF">ACFQGD_02495</name>
</gene>